<dbReference type="AlphaFoldDB" id="A0A0U1HY85"/>
<dbReference type="RefSeq" id="WP_050535493.1">
    <property type="nucleotide sequence ID" value="NZ_CTKE01000032.1"/>
</dbReference>
<dbReference type="EMBL" id="CTKE01000032">
    <property type="protein sequence ID" value="CQI97744.1"/>
    <property type="molecule type" value="Genomic_DNA"/>
</dbReference>
<gene>
    <name evidence="2" type="ORF">ERS008555_03963</name>
</gene>
<proteinExistence type="predicted"/>
<dbReference type="STRING" id="29485.CH64_3491"/>
<accession>A0A0U1HY85</accession>
<evidence type="ECO:0000313" key="3">
    <source>
        <dbReference type="Proteomes" id="UP000042054"/>
    </source>
</evidence>
<protein>
    <recommendedName>
        <fullName evidence="1">Lnb N-terminal periplasmic domain-containing protein</fullName>
    </recommendedName>
</protein>
<dbReference type="Pfam" id="PF13387">
    <property type="entry name" value="Lnb_N"/>
    <property type="match status" value="1"/>
</dbReference>
<evidence type="ECO:0000259" key="1">
    <source>
        <dbReference type="Pfam" id="PF13387"/>
    </source>
</evidence>
<dbReference type="OrthoDB" id="274718at2"/>
<dbReference type="Proteomes" id="UP000042054">
    <property type="component" value="Unassembled WGS sequence"/>
</dbReference>
<sequence>MAMFPWLTPPIASNDQDWVLEYARLPQVEWRAQGKIGLRNIRNFRYQSTRDEYVHDWYDAEIDISQLKTVDVVSSYWSGTAIAHLFLSFGFEDGRHLAISIETRRNRDQQYSIWRGFFKHYMLTYVLADERDLIGVRTDVRKERVYLYPLQISPETAQAVFLSYLQRMEQLDGQPEFYHTLFNNCTSNILHHAAAVSDEIRYSWKVLVSGYADQYIYELGLLDNSLPFEQLKKQCLIKRPEKALIDEDFSRLIRQGVERGS</sequence>
<organism evidence="2 3">
    <name type="scientific">Yersinia rohdei</name>
    <dbReference type="NCBI Taxonomy" id="29485"/>
    <lineage>
        <taxon>Bacteria</taxon>
        <taxon>Pseudomonadati</taxon>
        <taxon>Pseudomonadota</taxon>
        <taxon>Gammaproteobacteria</taxon>
        <taxon>Enterobacterales</taxon>
        <taxon>Yersiniaceae</taxon>
        <taxon>Yersinia</taxon>
    </lineage>
</organism>
<dbReference type="InterPro" id="IPR025178">
    <property type="entry name" value="Lnb_N"/>
</dbReference>
<reference evidence="2 3" key="1">
    <citation type="submission" date="2015-03" db="EMBL/GenBank/DDBJ databases">
        <authorList>
            <person name="Murphy D."/>
        </authorList>
    </citation>
    <scope>NUCLEOTIDE SEQUENCE [LARGE SCALE GENOMIC DNA]</scope>
    <source>
        <strain evidence="2 3">68/02</strain>
    </source>
</reference>
<name>A0A0U1HY85_YERRO</name>
<evidence type="ECO:0000313" key="2">
    <source>
        <dbReference type="EMBL" id="CQI97744.1"/>
    </source>
</evidence>
<feature type="domain" description="Lnb N-terminal periplasmic" evidence="1">
    <location>
        <begin position="55"/>
        <end position="205"/>
    </location>
</feature>